<dbReference type="Gene3D" id="2.20.200.10">
    <property type="entry name" value="Outer membrane efflux proteins (OEP)"/>
    <property type="match status" value="1"/>
</dbReference>
<dbReference type="GO" id="GO:0015562">
    <property type="term" value="F:efflux transmembrane transporter activity"/>
    <property type="evidence" value="ECO:0007669"/>
    <property type="project" value="InterPro"/>
</dbReference>
<dbReference type="Pfam" id="PF02321">
    <property type="entry name" value="OEP"/>
    <property type="match status" value="2"/>
</dbReference>
<dbReference type="RefSeq" id="WP_119552723.1">
    <property type="nucleotide sequence ID" value="NZ_QXMN01000005.1"/>
</dbReference>
<comment type="similarity">
    <text evidence="1 2">Belongs to the outer membrane factor (OMF) (TC 1.B.17) family.</text>
</comment>
<dbReference type="InterPro" id="IPR003423">
    <property type="entry name" value="OMP_efflux"/>
</dbReference>
<keyword evidence="2" id="KW-0472">Membrane</keyword>
<dbReference type="Gene3D" id="1.20.1600.10">
    <property type="entry name" value="Outer membrane efflux proteins (OEP)"/>
    <property type="match status" value="1"/>
</dbReference>
<feature type="signal peptide" evidence="2">
    <location>
        <begin position="1"/>
        <end position="26"/>
    </location>
</feature>
<dbReference type="PANTHER" id="PTHR30203">
    <property type="entry name" value="OUTER MEMBRANE CATION EFFLUX PROTEIN"/>
    <property type="match status" value="1"/>
</dbReference>
<evidence type="ECO:0000313" key="3">
    <source>
        <dbReference type="EMBL" id="RIX83180.1"/>
    </source>
</evidence>
<dbReference type="InterPro" id="IPR010131">
    <property type="entry name" value="MdtP/NodT-like"/>
</dbReference>
<dbReference type="AlphaFoldDB" id="A0A9X8GWQ7"/>
<dbReference type="Proteomes" id="UP000265619">
    <property type="component" value="Unassembled WGS sequence"/>
</dbReference>
<keyword evidence="4" id="KW-1185">Reference proteome</keyword>
<reference evidence="3 4" key="1">
    <citation type="submission" date="2018-09" db="EMBL/GenBank/DDBJ databases">
        <title>Acidovorax cavernicola nov. sp. isolated from Gruta de las Maravillas (Aracena, Spain).</title>
        <authorList>
            <person name="Jurado V."/>
            <person name="Gutierrez-Patricio S."/>
            <person name="Gonzalez-Pimentel J.L."/>
            <person name="Miller A.Z."/>
            <person name="Laiz L."/>
            <person name="Saiz-Jimenez C."/>
        </authorList>
    </citation>
    <scope>NUCLEOTIDE SEQUENCE [LARGE SCALE GENOMIC DNA]</scope>
    <source>
        <strain evidence="3 4">1011MAR4D40.2</strain>
    </source>
</reference>
<sequence>MNQIFSISALALAVLVAGCASSDHYASQVPPIEIPAEYGRGTALSNASVEALAMLPPLDAERSSDVRKDPWWHSFGDKRLARMVDHSLTVNANLTAAGFALRRARLEARMTSNDLFPQPVARLEGSATRELDGGGSSARSHRVNVGLNWEVDLFGRLAAQRDVQTWGAQASADDLQATALALVGDVCRYYWMLAYLNQSIHAGEQDLAALERILQLVEVQHREGDVSRLEPREAQQRLESQRAAQGALVQQRVEVRNALTVLLDGRPWPQQDEPQSLQHLDALMVREGVPAELLGRRPDLRAAERRLRASLVNVDATVLSYYPSLSLTGSMGGSSAALSDVLRHPAGMLGASLNLPFINVERMRISTETAGVTYLKAASEFRTTLHIAFQEVDNALSARERLQDQRNARQRSYQAAGDVARMYEARYREGASALRTWLDAQQELRSSELALAQVLRDQVGNDVKLALALGGS</sequence>
<gene>
    <name evidence="3" type="ORF">D3H34_07005</name>
</gene>
<keyword evidence="2" id="KW-0564">Palmitate</keyword>
<proteinExistence type="inferred from homology"/>
<keyword evidence="2" id="KW-0732">Signal</keyword>
<comment type="caution">
    <text evidence="3">The sequence shown here is derived from an EMBL/GenBank/DDBJ whole genome shotgun (WGS) entry which is preliminary data.</text>
</comment>
<dbReference type="GO" id="GO:0005886">
    <property type="term" value="C:plasma membrane"/>
    <property type="evidence" value="ECO:0007669"/>
    <property type="project" value="UniProtKB-SubCell"/>
</dbReference>
<feature type="chain" id="PRO_5041013045" evidence="2">
    <location>
        <begin position="27"/>
        <end position="472"/>
    </location>
</feature>
<keyword evidence="2" id="KW-1134">Transmembrane beta strand</keyword>
<dbReference type="PANTHER" id="PTHR30203:SF32">
    <property type="entry name" value="CATION EFFLUX SYSTEM PROTEIN CUSC"/>
    <property type="match status" value="1"/>
</dbReference>
<dbReference type="SUPFAM" id="SSF56954">
    <property type="entry name" value="Outer membrane efflux proteins (OEP)"/>
    <property type="match status" value="1"/>
</dbReference>
<keyword evidence="2" id="KW-0812">Transmembrane</keyword>
<accession>A0A9X8GWQ7</accession>
<keyword evidence="2" id="KW-0449">Lipoprotein</keyword>
<protein>
    <submittedName>
        <fullName evidence="3">Efflux transporter outer membrane subunit</fullName>
    </submittedName>
</protein>
<name>A0A9X8GWQ7_9BURK</name>
<dbReference type="NCBIfam" id="TIGR01845">
    <property type="entry name" value="outer_NodT"/>
    <property type="match status" value="1"/>
</dbReference>
<evidence type="ECO:0000256" key="2">
    <source>
        <dbReference type="RuleBase" id="RU362097"/>
    </source>
</evidence>
<comment type="subcellular location">
    <subcellularLocation>
        <location evidence="2">Cell membrane</location>
        <topology evidence="2">Lipid-anchor</topology>
    </subcellularLocation>
</comment>
<dbReference type="OrthoDB" id="9770517at2"/>
<organism evidence="3 4">
    <name type="scientific">Acidovorax cavernicola</name>
    <dbReference type="NCBI Taxonomy" id="1675792"/>
    <lineage>
        <taxon>Bacteria</taxon>
        <taxon>Pseudomonadati</taxon>
        <taxon>Pseudomonadota</taxon>
        <taxon>Betaproteobacteria</taxon>
        <taxon>Burkholderiales</taxon>
        <taxon>Comamonadaceae</taxon>
        <taxon>Acidovorax</taxon>
    </lineage>
</organism>
<evidence type="ECO:0000256" key="1">
    <source>
        <dbReference type="ARBA" id="ARBA00007613"/>
    </source>
</evidence>
<dbReference type="EMBL" id="QXMN01000005">
    <property type="protein sequence ID" value="RIX83180.1"/>
    <property type="molecule type" value="Genomic_DNA"/>
</dbReference>
<evidence type="ECO:0000313" key="4">
    <source>
        <dbReference type="Proteomes" id="UP000265619"/>
    </source>
</evidence>